<feature type="region of interest" description="Disordered" evidence="4">
    <location>
        <begin position="64"/>
        <end position="118"/>
    </location>
</feature>
<dbReference type="Proteomes" id="UP000005408">
    <property type="component" value="Unassembled WGS sequence"/>
</dbReference>
<dbReference type="AlphaFoldDB" id="K1RVD9"/>
<keyword evidence="7" id="KW-1185">Reference proteome</keyword>
<dbReference type="PANTHER" id="PTHR12669:SF12">
    <property type="entry name" value="EUKARYOTIC TRANSLATION INITIATION FACTOR 4E-BINDING PROTEIN"/>
    <property type="match status" value="1"/>
</dbReference>
<reference evidence="6" key="2">
    <citation type="submission" date="2022-08" db="UniProtKB">
        <authorList>
            <consortium name="EnsemblMetazoa"/>
        </authorList>
    </citation>
    <scope>IDENTIFICATION</scope>
    <source>
        <strain evidence="6">05x7-T-G4-1.051#20</strain>
    </source>
</reference>
<dbReference type="EnsemblMetazoa" id="G446.2">
    <property type="protein sequence ID" value="G446.2:cds"/>
    <property type="gene ID" value="G446"/>
</dbReference>
<evidence type="ECO:0000256" key="3">
    <source>
        <dbReference type="ARBA" id="ARBA00023193"/>
    </source>
</evidence>
<dbReference type="EnsemblMetazoa" id="G446.3">
    <property type="protein sequence ID" value="G446.3:cds"/>
    <property type="gene ID" value="G446"/>
</dbReference>
<dbReference type="KEGG" id="crg:105341698"/>
<keyword evidence="3" id="KW-0652">Protein synthesis inhibitor</keyword>
<name>K1RVD9_MAGGI</name>
<evidence type="ECO:0000256" key="4">
    <source>
        <dbReference type="SAM" id="MobiDB-lite"/>
    </source>
</evidence>
<evidence type="ECO:0000313" key="5">
    <source>
        <dbReference type="EMBL" id="EKC38736.1"/>
    </source>
</evidence>
<dbReference type="GO" id="GO:0003743">
    <property type="term" value="F:translation initiation factor activity"/>
    <property type="evidence" value="ECO:0007669"/>
    <property type="project" value="UniProtKB-KW"/>
</dbReference>
<protein>
    <submittedName>
        <fullName evidence="5 6">Eukaryotic translation initiation factor 4E-binding protein 1</fullName>
    </submittedName>
</protein>
<dbReference type="PANTHER" id="PTHR12669">
    <property type="entry name" value="EUKARYOTIC TRANSLATION INITIATION FACTOR 4E-BINDING PROTEIN"/>
    <property type="match status" value="1"/>
</dbReference>
<reference evidence="5" key="1">
    <citation type="journal article" date="2012" name="Nature">
        <title>The oyster genome reveals stress adaptation and complexity of shell formation.</title>
        <authorList>
            <person name="Zhang G."/>
            <person name="Fang X."/>
            <person name="Guo X."/>
            <person name="Li L."/>
            <person name="Luo R."/>
            <person name="Xu F."/>
            <person name="Yang P."/>
            <person name="Zhang L."/>
            <person name="Wang X."/>
            <person name="Qi H."/>
            <person name="Xiong Z."/>
            <person name="Que H."/>
            <person name="Xie Y."/>
            <person name="Holland P.W."/>
            <person name="Paps J."/>
            <person name="Zhu Y."/>
            <person name="Wu F."/>
            <person name="Chen Y."/>
            <person name="Wang J."/>
            <person name="Peng C."/>
            <person name="Meng J."/>
            <person name="Yang L."/>
            <person name="Liu J."/>
            <person name="Wen B."/>
            <person name="Zhang N."/>
            <person name="Huang Z."/>
            <person name="Zhu Q."/>
            <person name="Feng Y."/>
            <person name="Mount A."/>
            <person name="Hedgecock D."/>
            <person name="Xu Z."/>
            <person name="Liu Y."/>
            <person name="Domazet-Loso T."/>
            <person name="Du Y."/>
            <person name="Sun X."/>
            <person name="Zhang S."/>
            <person name="Liu B."/>
            <person name="Cheng P."/>
            <person name="Jiang X."/>
            <person name="Li J."/>
            <person name="Fan D."/>
            <person name="Wang W."/>
            <person name="Fu W."/>
            <person name="Wang T."/>
            <person name="Wang B."/>
            <person name="Zhang J."/>
            <person name="Peng Z."/>
            <person name="Li Y."/>
            <person name="Li N."/>
            <person name="Wang J."/>
            <person name="Chen M."/>
            <person name="He Y."/>
            <person name="Tan F."/>
            <person name="Song X."/>
            <person name="Zheng Q."/>
            <person name="Huang R."/>
            <person name="Yang H."/>
            <person name="Du X."/>
            <person name="Chen L."/>
            <person name="Yang M."/>
            <person name="Gaffney P.M."/>
            <person name="Wang S."/>
            <person name="Luo L."/>
            <person name="She Z."/>
            <person name="Ming Y."/>
            <person name="Huang W."/>
            <person name="Zhang S."/>
            <person name="Huang B."/>
            <person name="Zhang Y."/>
            <person name="Qu T."/>
            <person name="Ni P."/>
            <person name="Miao G."/>
            <person name="Wang J."/>
            <person name="Wang Q."/>
            <person name="Steinberg C.E."/>
            <person name="Wang H."/>
            <person name="Li N."/>
            <person name="Qian L."/>
            <person name="Zhang G."/>
            <person name="Li Y."/>
            <person name="Yang H."/>
            <person name="Liu X."/>
            <person name="Wang J."/>
            <person name="Yin Y."/>
            <person name="Wang J."/>
        </authorList>
    </citation>
    <scope>NUCLEOTIDE SEQUENCE [LARGE SCALE GENOMIC DNA]</scope>
    <source>
        <strain evidence="5">05x7-T-G4-1.051#20</strain>
    </source>
</reference>
<evidence type="ECO:0000256" key="1">
    <source>
        <dbReference type="ARBA" id="ARBA00005480"/>
    </source>
</evidence>
<dbReference type="Pfam" id="PF05456">
    <property type="entry name" value="eIF_4EBP"/>
    <property type="match status" value="1"/>
</dbReference>
<dbReference type="EMBL" id="JH817704">
    <property type="protein sequence ID" value="EKC38736.1"/>
    <property type="molecule type" value="Genomic_DNA"/>
</dbReference>
<dbReference type="OMA" id="PMMTRKI"/>
<evidence type="ECO:0000313" key="7">
    <source>
        <dbReference type="Proteomes" id="UP000005408"/>
    </source>
</evidence>
<evidence type="ECO:0000313" key="6">
    <source>
        <dbReference type="EnsemblMetazoa" id="G446.1:cds"/>
    </source>
</evidence>
<evidence type="ECO:0000256" key="2">
    <source>
        <dbReference type="ARBA" id="ARBA00022845"/>
    </source>
</evidence>
<dbReference type="GO" id="GO:0045947">
    <property type="term" value="P:negative regulation of translational initiation"/>
    <property type="evidence" value="ECO:0007669"/>
    <property type="project" value="InterPro"/>
</dbReference>
<gene>
    <name evidence="5" type="ORF">CGI_10020407</name>
</gene>
<dbReference type="FunCoup" id="K1RVD9">
    <property type="interactions" value="64"/>
</dbReference>
<feature type="compositionally biased region" description="Basic and acidic residues" evidence="4">
    <location>
        <begin position="100"/>
        <end position="111"/>
    </location>
</feature>
<comment type="similarity">
    <text evidence="1">Belongs to the eIF4E-binding protein family.</text>
</comment>
<dbReference type="GO" id="GO:0005737">
    <property type="term" value="C:cytoplasm"/>
    <property type="evidence" value="ECO:0007669"/>
    <property type="project" value="TreeGrafter"/>
</dbReference>
<dbReference type="HOGENOM" id="CLU_111706_0_0_1"/>
<accession>K1RVD9</accession>
<keyword evidence="5" id="KW-0648">Protein biosynthesis</keyword>
<proteinExistence type="inferred from homology"/>
<dbReference type="InterPro" id="IPR008606">
    <property type="entry name" value="EIF4EBP"/>
</dbReference>
<dbReference type="GO" id="GO:0008190">
    <property type="term" value="F:eukaryotic initiation factor 4E binding"/>
    <property type="evidence" value="ECO:0007669"/>
    <property type="project" value="InterPro"/>
</dbReference>
<dbReference type="EnsemblMetazoa" id="G446.1">
    <property type="protein sequence ID" value="G446.1:cds"/>
    <property type="gene ID" value="G446"/>
</dbReference>
<sequence length="118" mass="12981">MSSQGTPQQVLSSREIPKRVVLNDLSQLPQDYSTTPGGSIFSTTPGGTKIFYDRHFLLKCRNSPLTKSPPANMAKIPGITTPGVVDIPKENGTQGAIQDENQKKREGHEEQPQFEMDI</sequence>
<keyword evidence="2" id="KW-0810">Translation regulation</keyword>
<keyword evidence="5" id="KW-0396">Initiation factor</keyword>
<organism evidence="5">
    <name type="scientific">Magallana gigas</name>
    <name type="common">Pacific oyster</name>
    <name type="synonym">Crassostrea gigas</name>
    <dbReference type="NCBI Taxonomy" id="29159"/>
    <lineage>
        <taxon>Eukaryota</taxon>
        <taxon>Metazoa</taxon>
        <taxon>Spiralia</taxon>
        <taxon>Lophotrochozoa</taxon>
        <taxon>Mollusca</taxon>
        <taxon>Bivalvia</taxon>
        <taxon>Autobranchia</taxon>
        <taxon>Pteriomorphia</taxon>
        <taxon>Ostreida</taxon>
        <taxon>Ostreoidea</taxon>
        <taxon>Ostreidae</taxon>
        <taxon>Magallana</taxon>
    </lineage>
</organism>
<dbReference type="OrthoDB" id="19729at2759"/>